<protein>
    <recommendedName>
        <fullName evidence="11">Non-specific serine/threonine protein kinase</fullName>
    </recommendedName>
</protein>
<evidence type="ECO:0000256" key="3">
    <source>
        <dbReference type="ARBA" id="ARBA00022989"/>
    </source>
</evidence>
<feature type="transmembrane region" description="Helical" evidence="6">
    <location>
        <begin position="426"/>
        <end position="446"/>
    </location>
</feature>
<feature type="transmembrane region" description="Helical" evidence="6">
    <location>
        <begin position="647"/>
        <end position="666"/>
    </location>
</feature>
<dbReference type="Gene3D" id="3.30.200.20">
    <property type="entry name" value="Phosphorylase Kinase, domain 1"/>
    <property type="match status" value="1"/>
</dbReference>
<evidence type="ECO:0000256" key="2">
    <source>
        <dbReference type="ARBA" id="ARBA00022692"/>
    </source>
</evidence>
<feature type="transmembrane region" description="Helical" evidence="6">
    <location>
        <begin position="730"/>
        <end position="752"/>
    </location>
</feature>
<dbReference type="InterPro" id="IPR036259">
    <property type="entry name" value="MFS_trans_sf"/>
</dbReference>
<dbReference type="PROSITE" id="PS00216">
    <property type="entry name" value="SUGAR_TRANSPORT_1"/>
    <property type="match status" value="1"/>
</dbReference>
<dbReference type="InterPro" id="IPR008271">
    <property type="entry name" value="Ser/Thr_kinase_AS"/>
</dbReference>
<dbReference type="InterPro" id="IPR011009">
    <property type="entry name" value="Kinase-like_dom_sf"/>
</dbReference>
<feature type="transmembrane region" description="Helical" evidence="6">
    <location>
        <begin position="488"/>
        <end position="509"/>
    </location>
</feature>
<evidence type="ECO:0000259" key="7">
    <source>
        <dbReference type="PROSITE" id="PS50011"/>
    </source>
</evidence>
<evidence type="ECO:0008006" key="11">
    <source>
        <dbReference type="Google" id="ProtNLM"/>
    </source>
</evidence>
<dbReference type="RefSeq" id="WP_345463539.1">
    <property type="nucleotide sequence ID" value="NZ_BAABHF010000019.1"/>
</dbReference>
<feature type="transmembrane region" description="Helical" evidence="6">
    <location>
        <begin position="521"/>
        <end position="539"/>
    </location>
</feature>
<evidence type="ECO:0000256" key="5">
    <source>
        <dbReference type="SAM" id="MobiDB-lite"/>
    </source>
</evidence>
<evidence type="ECO:0000256" key="6">
    <source>
        <dbReference type="SAM" id="Phobius"/>
    </source>
</evidence>
<feature type="transmembrane region" description="Helical" evidence="6">
    <location>
        <begin position="704"/>
        <end position="724"/>
    </location>
</feature>
<dbReference type="Gene3D" id="1.20.1250.20">
    <property type="entry name" value="MFS general substrate transporter like domains"/>
    <property type="match status" value="2"/>
</dbReference>
<feature type="transmembrane region" description="Helical" evidence="6">
    <location>
        <begin position="584"/>
        <end position="602"/>
    </location>
</feature>
<feature type="transmembrane region" description="Helical" evidence="6">
    <location>
        <begin position="622"/>
        <end position="640"/>
    </location>
</feature>
<dbReference type="PROSITE" id="PS50850">
    <property type="entry name" value="MFS"/>
    <property type="match status" value="1"/>
</dbReference>
<dbReference type="InterPro" id="IPR000719">
    <property type="entry name" value="Prot_kinase_dom"/>
</dbReference>
<feature type="domain" description="Major facilitator superfamily (MFS) profile" evidence="8">
    <location>
        <begin position="336"/>
        <end position="757"/>
    </location>
</feature>
<dbReference type="Pfam" id="PF00069">
    <property type="entry name" value="Pkinase"/>
    <property type="match status" value="1"/>
</dbReference>
<sequence>MAGPLRPEDPQRLGGYELVGRLGEGGQGVVFQGRAPDGKQVAVKLLRVGQGGDEAARRRFVRELSMAERVAGFCTARVLDADAEGDTPYIVSEYVDGPSLQELVREQGPRTGDDLLRLAIATATALAAIHEAKIVHRDFKPPNVLMSPDGPRVIDFGIARALDAPGTLTSQVVGTPAYMAPEQVAGAPLGPAADMFAWGSTILYAATGRSPFGADSIPAVMHRVLHVDADVSMLPQPLASLVNACLNKDPARRPAATDVLLSLLGRAVPGQAAATETSPILAAGASAVTAEYLPSTRPPGWAPPAPAGMPPPPAFAPWAGPVTSPRREQPGVPGLALLAVALATFTVILGDAMLSAAYPALAAGFHGGTGFLSALGNYYQLALVAAVLPAGRIADAVGRKKVFLAGLAAYAVTTVPMALVPGQTSLLALRLLQGIAAGVVLAVGLGMVREMFPDRRGLLALGAWAAAVVVPMTGGGLVGGVIVEYLGWRIMFLALLAPLVVAGVLGLIGTRESRSRGPENGALGVVLLSLMVPLLAYGLRHQYTGWLQVRILLPLAVAVVLGVVGVVLALTVRPSPLPLRASGGAAVLALGLFPAYLTVTYVSYRLQVNWGFSPIGTGVRLVPLVLTALVFALAGGALAGRFGPGPVLAGGCAVTGVAALAAYPAAKADTYLLLLPVVALLGAGLGALVTGAATAILGEPPDGLAGLGGGLLQAGLVLGTALSVPSFRPFSLTPLLVAGVIGIVAAVPALLLRSRPPERTGPPPAYASPQMAPPAPVPWQ</sequence>
<dbReference type="SUPFAM" id="SSF56112">
    <property type="entry name" value="Protein kinase-like (PK-like)"/>
    <property type="match status" value="1"/>
</dbReference>
<dbReference type="CDD" id="cd14014">
    <property type="entry name" value="STKc_PknB_like"/>
    <property type="match status" value="1"/>
</dbReference>
<keyword evidence="10" id="KW-1185">Reference proteome</keyword>
<evidence type="ECO:0000259" key="8">
    <source>
        <dbReference type="PROSITE" id="PS50850"/>
    </source>
</evidence>
<evidence type="ECO:0000313" key="9">
    <source>
        <dbReference type="EMBL" id="GAA4493305.1"/>
    </source>
</evidence>
<comment type="subcellular location">
    <subcellularLocation>
        <location evidence="1">Cell membrane</location>
        <topology evidence="1">Multi-pass membrane protein</topology>
    </subcellularLocation>
</comment>
<dbReference type="InterPro" id="IPR020846">
    <property type="entry name" value="MFS_dom"/>
</dbReference>
<feature type="transmembrane region" description="Helical" evidence="6">
    <location>
        <begin position="672"/>
        <end position="697"/>
    </location>
</feature>
<feature type="transmembrane region" description="Helical" evidence="6">
    <location>
        <begin position="335"/>
        <end position="358"/>
    </location>
</feature>
<keyword evidence="4 6" id="KW-0472">Membrane</keyword>
<feature type="compositionally biased region" description="Pro residues" evidence="5">
    <location>
        <begin position="759"/>
        <end position="780"/>
    </location>
</feature>
<feature type="transmembrane region" description="Helical" evidence="6">
    <location>
        <begin position="402"/>
        <end position="420"/>
    </location>
</feature>
<evidence type="ECO:0000313" key="10">
    <source>
        <dbReference type="Proteomes" id="UP001500503"/>
    </source>
</evidence>
<name>A0ABP8PVX2_9ACTN</name>
<reference evidence="10" key="1">
    <citation type="journal article" date="2019" name="Int. J. Syst. Evol. Microbiol.">
        <title>The Global Catalogue of Microorganisms (GCM) 10K type strain sequencing project: providing services to taxonomists for standard genome sequencing and annotation.</title>
        <authorList>
            <consortium name="The Broad Institute Genomics Platform"/>
            <consortium name="The Broad Institute Genome Sequencing Center for Infectious Disease"/>
            <person name="Wu L."/>
            <person name="Ma J."/>
        </authorList>
    </citation>
    <scope>NUCLEOTIDE SEQUENCE [LARGE SCALE GENOMIC DNA]</scope>
    <source>
        <strain evidence="10">JCM 17933</strain>
    </source>
</reference>
<dbReference type="PANTHER" id="PTHR42718:SF42">
    <property type="entry name" value="EXPORT PROTEIN"/>
    <property type="match status" value="1"/>
</dbReference>
<evidence type="ECO:0000256" key="1">
    <source>
        <dbReference type="ARBA" id="ARBA00004651"/>
    </source>
</evidence>
<dbReference type="InterPro" id="IPR011701">
    <property type="entry name" value="MFS"/>
</dbReference>
<dbReference type="Proteomes" id="UP001500503">
    <property type="component" value="Unassembled WGS sequence"/>
</dbReference>
<gene>
    <name evidence="9" type="ORF">GCM10023191_030530</name>
</gene>
<proteinExistence type="predicted"/>
<feature type="domain" description="Protein kinase" evidence="7">
    <location>
        <begin position="16"/>
        <end position="264"/>
    </location>
</feature>
<dbReference type="EMBL" id="BAABHF010000019">
    <property type="protein sequence ID" value="GAA4493305.1"/>
    <property type="molecule type" value="Genomic_DNA"/>
</dbReference>
<keyword evidence="3 6" id="KW-1133">Transmembrane helix</keyword>
<accession>A0ABP8PVX2</accession>
<comment type="caution">
    <text evidence="9">The sequence shown here is derived from an EMBL/GenBank/DDBJ whole genome shotgun (WGS) entry which is preliminary data.</text>
</comment>
<dbReference type="InterPro" id="IPR005829">
    <property type="entry name" value="Sugar_transporter_CS"/>
</dbReference>
<feature type="transmembrane region" description="Helical" evidence="6">
    <location>
        <begin position="370"/>
        <end position="390"/>
    </location>
</feature>
<feature type="transmembrane region" description="Helical" evidence="6">
    <location>
        <begin position="458"/>
        <end position="482"/>
    </location>
</feature>
<dbReference type="Pfam" id="PF07690">
    <property type="entry name" value="MFS_1"/>
    <property type="match status" value="1"/>
</dbReference>
<evidence type="ECO:0000256" key="4">
    <source>
        <dbReference type="ARBA" id="ARBA00023136"/>
    </source>
</evidence>
<feature type="transmembrane region" description="Helical" evidence="6">
    <location>
        <begin position="551"/>
        <end position="572"/>
    </location>
</feature>
<feature type="region of interest" description="Disordered" evidence="5">
    <location>
        <begin position="758"/>
        <end position="780"/>
    </location>
</feature>
<dbReference type="PANTHER" id="PTHR42718">
    <property type="entry name" value="MAJOR FACILITATOR SUPERFAMILY MULTIDRUG TRANSPORTER MFSC"/>
    <property type="match status" value="1"/>
</dbReference>
<dbReference type="PROSITE" id="PS00108">
    <property type="entry name" value="PROTEIN_KINASE_ST"/>
    <property type="match status" value="1"/>
</dbReference>
<organism evidence="9 10">
    <name type="scientific">Actinoallomurus oryzae</name>
    <dbReference type="NCBI Taxonomy" id="502180"/>
    <lineage>
        <taxon>Bacteria</taxon>
        <taxon>Bacillati</taxon>
        <taxon>Actinomycetota</taxon>
        <taxon>Actinomycetes</taxon>
        <taxon>Streptosporangiales</taxon>
        <taxon>Thermomonosporaceae</taxon>
        <taxon>Actinoallomurus</taxon>
    </lineage>
</organism>
<dbReference type="Gene3D" id="1.10.510.10">
    <property type="entry name" value="Transferase(Phosphotransferase) domain 1"/>
    <property type="match status" value="1"/>
</dbReference>
<dbReference type="SUPFAM" id="SSF103473">
    <property type="entry name" value="MFS general substrate transporter"/>
    <property type="match status" value="1"/>
</dbReference>
<keyword evidence="2 6" id="KW-0812">Transmembrane</keyword>
<dbReference type="PROSITE" id="PS50011">
    <property type="entry name" value="PROTEIN_KINASE_DOM"/>
    <property type="match status" value="1"/>
</dbReference>